<accession>A0A2P2G090</accession>
<dbReference type="AlphaFoldDB" id="A0A2P2G090"/>
<dbReference type="RefSeq" id="WP_034306470.1">
    <property type="nucleotide sequence ID" value="NZ_JFBM01000003.1"/>
</dbReference>
<dbReference type="GO" id="GO:0003677">
    <property type="term" value="F:DNA binding"/>
    <property type="evidence" value="ECO:0007669"/>
    <property type="project" value="InterPro"/>
</dbReference>
<gene>
    <name evidence="2" type="ORF">BB31_05235</name>
</gene>
<dbReference type="Gene3D" id="3.30.450.180">
    <property type="match status" value="1"/>
</dbReference>
<comment type="caution">
    <text evidence="2">The sequence shown here is derived from an EMBL/GenBank/DDBJ whole genome shotgun (WGS) entry which is preliminary data.</text>
</comment>
<dbReference type="Pfam" id="PF13560">
    <property type="entry name" value="HTH_31"/>
    <property type="match status" value="1"/>
</dbReference>
<dbReference type="PANTHER" id="PTHR35010:SF4">
    <property type="entry name" value="BLL5781 PROTEIN"/>
    <property type="match status" value="1"/>
</dbReference>
<dbReference type="Pfam" id="PF17765">
    <property type="entry name" value="MLTR_LBD"/>
    <property type="match status" value="1"/>
</dbReference>
<dbReference type="InterPro" id="IPR010982">
    <property type="entry name" value="Lambda_DNA-bd_dom_sf"/>
</dbReference>
<dbReference type="Proteomes" id="UP000256220">
    <property type="component" value="Unassembled WGS sequence"/>
</dbReference>
<proteinExistence type="predicted"/>
<organism evidence="2 3">
    <name type="scientific">Amycolatopsis lurida NRRL 2430</name>
    <dbReference type="NCBI Taxonomy" id="1460371"/>
    <lineage>
        <taxon>Bacteria</taxon>
        <taxon>Bacillati</taxon>
        <taxon>Actinomycetota</taxon>
        <taxon>Actinomycetes</taxon>
        <taxon>Pseudonocardiales</taxon>
        <taxon>Pseudonocardiaceae</taxon>
        <taxon>Amycolatopsis</taxon>
    </lineage>
</organism>
<dbReference type="SUPFAM" id="SSF47413">
    <property type="entry name" value="lambda repressor-like DNA-binding domains"/>
    <property type="match status" value="1"/>
</dbReference>
<dbReference type="SMART" id="SM00530">
    <property type="entry name" value="HTH_XRE"/>
    <property type="match status" value="1"/>
</dbReference>
<sequence length="272" mass="29920">MIVTTTVTAGRPVGELLREWRDRRRISQLDLAISADISTRHLSFVETGRSKPSRDMVLRLGEHLEVPLRERNQLLLAAGYAPAYAESGLGAPEMAAVRKAVRQLMTSHEPYPAAVADRWWNLVDANASISIMTGLVSPALMTPPVNVLRVTLHPEGMAPHVVNLGEWRAHLLGRLRRQVTQTADPALTELLEELVSYPCADPVPEVEVPGPGDIFVPLKLRHEDAELTFFSTVSTFGTPLDVTVAELVIESFFPADADTAEYLRAYAARGVE</sequence>
<dbReference type="PANTHER" id="PTHR35010">
    <property type="entry name" value="BLL4672 PROTEIN-RELATED"/>
    <property type="match status" value="1"/>
</dbReference>
<keyword evidence="3" id="KW-1185">Reference proteome</keyword>
<evidence type="ECO:0000313" key="2">
    <source>
        <dbReference type="EMBL" id="KFU82365.1"/>
    </source>
</evidence>
<evidence type="ECO:0000313" key="3">
    <source>
        <dbReference type="Proteomes" id="UP000256220"/>
    </source>
</evidence>
<protein>
    <submittedName>
        <fullName evidence="2">XRE family transcriptional regulator</fullName>
    </submittedName>
</protein>
<dbReference type="Gene3D" id="1.10.260.40">
    <property type="entry name" value="lambda repressor-like DNA-binding domains"/>
    <property type="match status" value="1"/>
</dbReference>
<dbReference type="EMBL" id="JFBM01000003">
    <property type="protein sequence ID" value="KFU82365.1"/>
    <property type="molecule type" value="Genomic_DNA"/>
</dbReference>
<evidence type="ECO:0000259" key="1">
    <source>
        <dbReference type="PROSITE" id="PS50943"/>
    </source>
</evidence>
<name>A0A2P2G090_AMYLU</name>
<reference evidence="2 3" key="1">
    <citation type="journal article" date="2014" name="Genome Announc.">
        <title>Draft Genome Sequence of Amycolatopsis lurida NRRL 2430, Producer of the Glycopeptide Family Antibiotic Ristocetin.</title>
        <authorList>
            <person name="Kwun M.J."/>
            <person name="Hong H.J."/>
        </authorList>
    </citation>
    <scope>NUCLEOTIDE SEQUENCE [LARGE SCALE GENOMIC DNA]</scope>
    <source>
        <strain evidence="2 3">NRRL 2430</strain>
    </source>
</reference>
<feature type="domain" description="HTH cro/C1-type" evidence="1">
    <location>
        <begin position="17"/>
        <end position="71"/>
    </location>
</feature>
<dbReference type="InterPro" id="IPR001387">
    <property type="entry name" value="Cro/C1-type_HTH"/>
</dbReference>
<dbReference type="InterPro" id="IPR041413">
    <property type="entry name" value="MLTR_LBD"/>
</dbReference>
<dbReference type="CDD" id="cd00093">
    <property type="entry name" value="HTH_XRE"/>
    <property type="match status" value="1"/>
</dbReference>
<dbReference type="PROSITE" id="PS50943">
    <property type="entry name" value="HTH_CROC1"/>
    <property type="match status" value="1"/>
</dbReference>